<dbReference type="AlphaFoldDB" id="A0A921RVN0"/>
<dbReference type="GO" id="GO:0046872">
    <property type="term" value="F:metal ion binding"/>
    <property type="evidence" value="ECO:0007669"/>
    <property type="project" value="InterPro"/>
</dbReference>
<name>A0A921RVN0_SORBI</name>
<evidence type="ECO:0000313" key="3">
    <source>
        <dbReference type="EMBL" id="KAG0546544.1"/>
    </source>
</evidence>
<feature type="compositionally biased region" description="Basic residues" evidence="1">
    <location>
        <begin position="263"/>
        <end position="274"/>
    </location>
</feature>
<evidence type="ECO:0000313" key="4">
    <source>
        <dbReference type="Proteomes" id="UP000807115"/>
    </source>
</evidence>
<comment type="caution">
    <text evidence="3">The sequence shown here is derived from an EMBL/GenBank/DDBJ whole genome shotgun (WGS) entry which is preliminary data.</text>
</comment>
<dbReference type="PANTHER" id="PTHR46413">
    <property type="entry name" value="HEAVY METAL-ASSOCIATED ISOPRENYLATED PLANT PROTEIN 6"/>
    <property type="match status" value="1"/>
</dbReference>
<feature type="compositionally biased region" description="Low complexity" evidence="1">
    <location>
        <begin position="253"/>
        <end position="262"/>
    </location>
</feature>
<feature type="domain" description="HMA" evidence="2">
    <location>
        <begin position="155"/>
        <end position="222"/>
    </location>
</feature>
<evidence type="ECO:0000259" key="2">
    <source>
        <dbReference type="PROSITE" id="PS50846"/>
    </source>
</evidence>
<organism evidence="3 4">
    <name type="scientific">Sorghum bicolor</name>
    <name type="common">Sorghum</name>
    <name type="synonym">Sorghum vulgare</name>
    <dbReference type="NCBI Taxonomy" id="4558"/>
    <lineage>
        <taxon>Eukaryota</taxon>
        <taxon>Viridiplantae</taxon>
        <taxon>Streptophyta</taxon>
        <taxon>Embryophyta</taxon>
        <taxon>Tracheophyta</taxon>
        <taxon>Spermatophyta</taxon>
        <taxon>Magnoliopsida</taxon>
        <taxon>Liliopsida</taxon>
        <taxon>Poales</taxon>
        <taxon>Poaceae</taxon>
        <taxon>PACMAD clade</taxon>
        <taxon>Panicoideae</taxon>
        <taxon>Andropogonodae</taxon>
        <taxon>Andropogoneae</taxon>
        <taxon>Sorghinae</taxon>
        <taxon>Sorghum</taxon>
    </lineage>
</organism>
<sequence>MLVGRKENEDEETEDERRTAEAATTKTKTKKKKGDGDEAAALAVVYVVVLRMELHCDGCALKVRKAIKGAHGAESVRTDVAAGTVTVAGNGKADPWDLRDRIQARMPAVDIAFVSPANPPPPPPKDKDADAATAKKNNKGKGRHDKQTMPPPPPESTVVLNIQLHCKGCIDRIKRKANKIKGVKQVSVDTIKEQVTVKGTMDAKALPDVLSAKLKRRVTAVVVTNKNKDKKAAAGPGDNHDDNREQGEEEEAGGTNTTAGGANKKKNKNCKKQQQRGNAAAVPGDDHDDEMASSWMSEEQQYPMTIFPASYGRGGSVGPSYRVELLQGPQPFSDDNPNACSLM</sequence>
<protein>
    <recommendedName>
        <fullName evidence="2">HMA domain-containing protein</fullName>
    </recommendedName>
</protein>
<feature type="compositionally biased region" description="Basic and acidic residues" evidence="1">
    <location>
        <begin position="226"/>
        <end position="246"/>
    </location>
</feature>
<feature type="region of interest" description="Disordered" evidence="1">
    <location>
        <begin position="1"/>
        <end position="36"/>
    </location>
</feature>
<dbReference type="SUPFAM" id="SSF55008">
    <property type="entry name" value="HMA, heavy metal-associated domain"/>
    <property type="match status" value="2"/>
</dbReference>
<reference evidence="3" key="2">
    <citation type="submission" date="2020-10" db="EMBL/GenBank/DDBJ databases">
        <authorList>
            <person name="Cooper E.A."/>
            <person name="Brenton Z.W."/>
            <person name="Flinn B.S."/>
            <person name="Jenkins J."/>
            <person name="Shu S."/>
            <person name="Flowers D."/>
            <person name="Luo F."/>
            <person name="Wang Y."/>
            <person name="Xia P."/>
            <person name="Barry K."/>
            <person name="Daum C."/>
            <person name="Lipzen A."/>
            <person name="Yoshinaga Y."/>
            <person name="Schmutz J."/>
            <person name="Saski C."/>
            <person name="Vermerris W."/>
            <person name="Kresovich S."/>
        </authorList>
    </citation>
    <scope>NUCLEOTIDE SEQUENCE</scope>
</reference>
<reference evidence="3" key="1">
    <citation type="journal article" date="2019" name="BMC Genomics">
        <title>A new reference genome for Sorghum bicolor reveals high levels of sequence similarity between sweet and grain genotypes: implications for the genetics of sugar metabolism.</title>
        <authorList>
            <person name="Cooper E.A."/>
            <person name="Brenton Z.W."/>
            <person name="Flinn B.S."/>
            <person name="Jenkins J."/>
            <person name="Shu S."/>
            <person name="Flowers D."/>
            <person name="Luo F."/>
            <person name="Wang Y."/>
            <person name="Xia P."/>
            <person name="Barry K."/>
            <person name="Daum C."/>
            <person name="Lipzen A."/>
            <person name="Yoshinaga Y."/>
            <person name="Schmutz J."/>
            <person name="Saski C."/>
            <person name="Vermerris W."/>
            <person name="Kresovich S."/>
        </authorList>
    </citation>
    <scope>NUCLEOTIDE SEQUENCE</scope>
</reference>
<dbReference type="InterPro" id="IPR036163">
    <property type="entry name" value="HMA_dom_sf"/>
</dbReference>
<dbReference type="PROSITE" id="PS50846">
    <property type="entry name" value="HMA_2"/>
    <property type="match status" value="2"/>
</dbReference>
<dbReference type="Pfam" id="PF00403">
    <property type="entry name" value="HMA"/>
    <property type="match status" value="2"/>
</dbReference>
<dbReference type="Proteomes" id="UP000807115">
    <property type="component" value="Chromosome 1"/>
</dbReference>
<evidence type="ECO:0000256" key="1">
    <source>
        <dbReference type="SAM" id="MobiDB-lite"/>
    </source>
</evidence>
<proteinExistence type="predicted"/>
<accession>A0A921RVN0</accession>
<gene>
    <name evidence="3" type="ORF">BDA96_01G003500</name>
</gene>
<dbReference type="InterPro" id="IPR044594">
    <property type="entry name" value="HIPP01/3/5/6"/>
</dbReference>
<feature type="domain" description="HMA" evidence="2">
    <location>
        <begin position="45"/>
        <end position="110"/>
    </location>
</feature>
<dbReference type="PANTHER" id="PTHR46413:SF39">
    <property type="entry name" value="HMA DOMAIN-CONTAINING PROTEIN"/>
    <property type="match status" value="1"/>
</dbReference>
<dbReference type="EMBL" id="CM027680">
    <property type="protein sequence ID" value="KAG0546544.1"/>
    <property type="molecule type" value="Genomic_DNA"/>
</dbReference>
<dbReference type="Gene3D" id="3.30.70.100">
    <property type="match status" value="2"/>
</dbReference>
<feature type="region of interest" description="Disordered" evidence="1">
    <location>
        <begin position="113"/>
        <end position="157"/>
    </location>
</feature>
<dbReference type="InterPro" id="IPR006121">
    <property type="entry name" value="HMA_dom"/>
</dbReference>
<dbReference type="CDD" id="cd00371">
    <property type="entry name" value="HMA"/>
    <property type="match status" value="2"/>
</dbReference>
<feature type="region of interest" description="Disordered" evidence="1">
    <location>
        <begin position="225"/>
        <end position="298"/>
    </location>
</feature>